<evidence type="ECO:0000256" key="3">
    <source>
        <dbReference type="ARBA" id="ARBA00023295"/>
    </source>
</evidence>
<dbReference type="EMBL" id="PUHW01000040">
    <property type="protein sequence ID" value="KAG0690233.1"/>
    <property type="molecule type" value="Genomic_DNA"/>
</dbReference>
<dbReference type="GO" id="GO:0005737">
    <property type="term" value="C:cytoplasm"/>
    <property type="evidence" value="ECO:0007669"/>
    <property type="project" value="UniProtKB-ARBA"/>
</dbReference>
<dbReference type="PANTHER" id="PTHR31297">
    <property type="entry name" value="GLUCAN ENDO-1,6-BETA-GLUCOSIDASE B"/>
    <property type="match status" value="1"/>
</dbReference>
<evidence type="ECO:0000256" key="2">
    <source>
        <dbReference type="ARBA" id="ARBA00022801"/>
    </source>
</evidence>
<dbReference type="SUPFAM" id="SSF51445">
    <property type="entry name" value="(Trans)glycosidases"/>
    <property type="match status" value="1"/>
</dbReference>
<dbReference type="GO" id="GO:0009251">
    <property type="term" value="P:glucan catabolic process"/>
    <property type="evidence" value="ECO:0007669"/>
    <property type="project" value="TreeGrafter"/>
</dbReference>
<proteinExistence type="inferred from homology"/>
<dbReference type="GO" id="GO:0005576">
    <property type="term" value="C:extracellular region"/>
    <property type="evidence" value="ECO:0007669"/>
    <property type="project" value="TreeGrafter"/>
</dbReference>
<accession>A0A9P6WQS7</accession>
<reference evidence="4" key="1">
    <citation type="submission" date="2020-11" db="EMBL/GenBank/DDBJ databases">
        <title>Kefir isolates.</title>
        <authorList>
            <person name="Marcisauskas S."/>
            <person name="Kim Y."/>
            <person name="Blasche S."/>
        </authorList>
    </citation>
    <scope>NUCLEOTIDE SEQUENCE</scope>
    <source>
        <strain evidence="4">Olga-1</strain>
    </source>
</reference>
<name>A0A9P6WQS7_9ASCO</name>
<dbReference type="GO" id="GO:0009986">
    <property type="term" value="C:cell surface"/>
    <property type="evidence" value="ECO:0007669"/>
    <property type="project" value="TreeGrafter"/>
</dbReference>
<dbReference type="InterPro" id="IPR050386">
    <property type="entry name" value="Glycosyl_hydrolase_5"/>
</dbReference>
<dbReference type="GO" id="GO:0046557">
    <property type="term" value="F:glucan endo-1,6-beta-glucosidase activity"/>
    <property type="evidence" value="ECO:0007669"/>
    <property type="project" value="TreeGrafter"/>
</dbReference>
<comment type="similarity">
    <text evidence="1">Belongs to the glycosyl hydrolase 5 (cellulase A) family.</text>
</comment>
<dbReference type="FunFam" id="3.20.20.80:FF:000100">
    <property type="entry name" value="Glycoside hydrolase superfamily"/>
    <property type="match status" value="1"/>
</dbReference>
<keyword evidence="5" id="KW-1185">Reference proteome</keyword>
<dbReference type="PANTHER" id="PTHR31297:SF43">
    <property type="entry name" value="GLUCAN 1,3-BETA-GLUCOSIDASE 3"/>
    <property type="match status" value="1"/>
</dbReference>
<evidence type="ECO:0000313" key="4">
    <source>
        <dbReference type="EMBL" id="KAG0690233.1"/>
    </source>
</evidence>
<keyword evidence="2" id="KW-0378">Hydrolase</keyword>
<dbReference type="OrthoDB" id="1887033at2759"/>
<dbReference type="InterPro" id="IPR017853">
    <property type="entry name" value="GH"/>
</dbReference>
<dbReference type="AlphaFoldDB" id="A0A9P6WQS7"/>
<gene>
    <name evidence="4" type="primary">EXG3</name>
    <name evidence="4" type="ORF">C6P40_003543</name>
</gene>
<evidence type="ECO:0000313" key="5">
    <source>
        <dbReference type="Proteomes" id="UP000697127"/>
    </source>
</evidence>
<comment type="caution">
    <text evidence="4">The sequence shown here is derived from an EMBL/GenBank/DDBJ whole genome shotgun (WGS) entry which is preliminary data.</text>
</comment>
<sequence length="499" mass="57404">MGFLHNIKSAFGDNSSIIPSSPVAPPGKAPTERSIYQCRQNFGVNFGSLFVLEKYIFDEMYIDGASVELDAIKNYINKNGIESTRMKMEQHWINYCNDNDWEWLKDKGIQSIRIPIGYWTVADGGFTRGTSYERIAPVYSNAWKIFKQHYVEKAKKYQISILVDLHALPKGGNTGDHSGEWFKEAGFWNDNNSIDRCVDICGFIARDLRQYDNISGIQIVNESVFSNEPHGQEKYYTKASNAIRKENSDVPIVISDGWWADQWVKFLNKASNGNSGSLGIVIDDHIYRCFSDDDKKKNVDEIINGLESSVITGLSEEADFIVGEYSCVLDTQTWNKSQGTNRDDKVREYGNKEIQIFKQRANTGYYFWTFKFQNGDGGEWGLVPMINKGAIPPRNSRVNLPSQETFQKVLDENFQGHMNYWKSQNPNEKYEGWRYQEGFVTGWNDALNFAKFNNSRLGRLNAWKYSRRAEHINARGNSRFLWQWDAGFQEAVNRFNSCC</sequence>
<dbReference type="Gene3D" id="3.20.20.80">
    <property type="entry name" value="Glycosidases"/>
    <property type="match status" value="1"/>
</dbReference>
<protein>
    <submittedName>
        <fullName evidence="4">Glucan 1,3-beta-glucosidase 3</fullName>
    </submittedName>
</protein>
<dbReference type="Proteomes" id="UP000697127">
    <property type="component" value="Unassembled WGS sequence"/>
</dbReference>
<keyword evidence="3" id="KW-0326">Glycosidase</keyword>
<organism evidence="4 5">
    <name type="scientific">Pichia californica</name>
    <dbReference type="NCBI Taxonomy" id="460514"/>
    <lineage>
        <taxon>Eukaryota</taxon>
        <taxon>Fungi</taxon>
        <taxon>Dikarya</taxon>
        <taxon>Ascomycota</taxon>
        <taxon>Saccharomycotina</taxon>
        <taxon>Pichiomycetes</taxon>
        <taxon>Pichiales</taxon>
        <taxon>Pichiaceae</taxon>
        <taxon>Pichia</taxon>
    </lineage>
</organism>
<evidence type="ECO:0000256" key="1">
    <source>
        <dbReference type="ARBA" id="ARBA00005641"/>
    </source>
</evidence>